<dbReference type="InterPro" id="IPR011782">
    <property type="entry name" value="Pept_S1C_Do"/>
</dbReference>
<evidence type="ECO:0000256" key="3">
    <source>
        <dbReference type="ARBA" id="ARBA00010541"/>
    </source>
</evidence>
<evidence type="ECO:0000256" key="7">
    <source>
        <dbReference type="ARBA" id="ARBA00022729"/>
    </source>
</evidence>
<evidence type="ECO:0000256" key="10">
    <source>
        <dbReference type="ARBA" id="ARBA00022801"/>
    </source>
</evidence>
<dbReference type="EMBL" id="LWRY01000141">
    <property type="protein sequence ID" value="OCX71222.1"/>
    <property type="molecule type" value="Genomic_DNA"/>
</dbReference>
<feature type="chain" id="PRO_5039426629" description="Probable periplasmic serine endoprotease DegP-like" evidence="16">
    <location>
        <begin position="31"/>
        <end position="506"/>
    </location>
</feature>
<dbReference type="CDD" id="cd10839">
    <property type="entry name" value="cpPDZ1_DegP-like"/>
    <property type="match status" value="1"/>
</dbReference>
<feature type="binding site" evidence="15">
    <location>
        <position position="142"/>
    </location>
    <ligand>
        <name>substrate</name>
    </ligand>
</feature>
<feature type="active site" description="Charge relay system" evidence="14">
    <location>
        <position position="245"/>
    </location>
</feature>
<evidence type="ECO:0000256" key="2">
    <source>
        <dbReference type="ARBA" id="ARBA00004418"/>
    </source>
</evidence>
<evidence type="ECO:0000256" key="16">
    <source>
        <dbReference type="SAM" id="SignalP"/>
    </source>
</evidence>
<dbReference type="SUPFAM" id="SSF50494">
    <property type="entry name" value="Trypsin-like serine proteases"/>
    <property type="match status" value="1"/>
</dbReference>
<dbReference type="InterPro" id="IPR036034">
    <property type="entry name" value="PDZ_sf"/>
</dbReference>
<evidence type="ECO:0000256" key="14">
    <source>
        <dbReference type="PIRSR" id="PIRSR611782-1"/>
    </source>
</evidence>
<evidence type="ECO:0000256" key="9">
    <source>
        <dbReference type="ARBA" id="ARBA00022764"/>
    </source>
</evidence>
<dbReference type="InterPro" id="IPR001940">
    <property type="entry name" value="Peptidase_S1C"/>
</dbReference>
<protein>
    <recommendedName>
        <fullName evidence="5">Probable periplasmic serine endoprotease DegP-like</fullName>
        <ecNumber evidence="4">3.4.21.107</ecNumber>
    </recommendedName>
    <alternativeName>
        <fullName evidence="13">Protease Do</fullName>
    </alternativeName>
</protein>
<evidence type="ECO:0000256" key="12">
    <source>
        <dbReference type="ARBA" id="ARBA00023016"/>
    </source>
</evidence>
<dbReference type="Pfam" id="PF00595">
    <property type="entry name" value="PDZ"/>
    <property type="match status" value="1"/>
</dbReference>
<dbReference type="Pfam" id="PF13365">
    <property type="entry name" value="Trypsin_2"/>
    <property type="match status" value="1"/>
</dbReference>
<feature type="binding site" evidence="15">
    <location>
        <begin position="243"/>
        <end position="245"/>
    </location>
    <ligand>
        <name>substrate</name>
    </ligand>
</feature>
<dbReference type="NCBIfam" id="TIGR02037">
    <property type="entry name" value="degP_htrA_DO"/>
    <property type="match status" value="1"/>
</dbReference>
<feature type="active site" description="Charge relay system" evidence="14">
    <location>
        <position position="172"/>
    </location>
</feature>
<dbReference type="PROSITE" id="PS50106">
    <property type="entry name" value="PDZ"/>
    <property type="match status" value="1"/>
</dbReference>
<evidence type="ECO:0000256" key="4">
    <source>
        <dbReference type="ARBA" id="ARBA00013035"/>
    </source>
</evidence>
<feature type="signal peptide" evidence="16">
    <location>
        <begin position="1"/>
        <end position="30"/>
    </location>
</feature>
<proteinExistence type="inferred from homology"/>
<evidence type="ECO:0000259" key="17">
    <source>
        <dbReference type="PROSITE" id="PS50106"/>
    </source>
</evidence>
<evidence type="ECO:0000256" key="11">
    <source>
        <dbReference type="ARBA" id="ARBA00022825"/>
    </source>
</evidence>
<dbReference type="Proteomes" id="UP000095008">
    <property type="component" value="Unassembled WGS sequence"/>
</dbReference>
<organism evidence="18 19">
    <name type="scientific">Acidithiobacillus thiooxidans</name>
    <name type="common">Thiobacillus thiooxidans</name>
    <dbReference type="NCBI Taxonomy" id="930"/>
    <lineage>
        <taxon>Bacteria</taxon>
        <taxon>Pseudomonadati</taxon>
        <taxon>Pseudomonadota</taxon>
        <taxon>Acidithiobacillia</taxon>
        <taxon>Acidithiobacillales</taxon>
        <taxon>Acidithiobacillaceae</taxon>
        <taxon>Acidithiobacillus</taxon>
    </lineage>
</organism>
<keyword evidence="19" id="KW-1185">Reference proteome</keyword>
<gene>
    <name evidence="18" type="ORF">A6M23_12320</name>
</gene>
<dbReference type="PANTHER" id="PTHR22939:SF130">
    <property type="entry name" value="PERIPLASMIC SERINE ENDOPROTEASE DEGP-LIKE-RELATED"/>
    <property type="match status" value="1"/>
</dbReference>
<dbReference type="RefSeq" id="WP_065980310.1">
    <property type="nucleotide sequence ID" value="NZ_LWRY01000141.1"/>
</dbReference>
<dbReference type="Pfam" id="PF13180">
    <property type="entry name" value="PDZ_2"/>
    <property type="match status" value="1"/>
</dbReference>
<dbReference type="InterPro" id="IPR001478">
    <property type="entry name" value="PDZ"/>
</dbReference>
<sequence length="506" mass="53976">MANSRPKTLFKRPKLLITAVVAACFGFTLGATEWAQADATPTAPALSINTNTAPQQALVALPDFTPIIDRYGPAVVNISSTTNKVIHQQHNPFPPNSPFYQFFQHFGAPGQAGPGHQQHEKIQSLGSGFIISPDGYIVTAGHVVRGANHIVVTLTNHHAYPAKLIGLSVRYDTALLKIDAKDLPTVPIGNSDHLKVGQWLLAVGAPFGFYNTVTQGVVSAMNRPLPDDEYIPFIQSDVPINPGNSGGPLFNMKGQVIGINDQIYTNSGGYMGLSFSIPINTVMRVVQDFKDHKPIQFGYLGVEVQDVTPQMAQALHLQEPVGALVASVMPGSPAAKAGIQPGDVIVTYDSNPIYNISQLPPMVGNTVPGTHASVGILHHGVAETKNVLVTALPKNMDEQPGSTQPAAPAKTLKISRMDIHVQNLTPDIEKQLDVHHGVVVVGVSEGPAAEAGLMPGMIIQQINQQDVQNVSELAHIVAGLPKDQPIPMLVRQGKASIYVVITLAKK</sequence>
<dbReference type="OrthoDB" id="5288180at2"/>
<feature type="domain" description="PDZ" evidence="17">
    <location>
        <begin position="298"/>
        <end position="358"/>
    </location>
</feature>
<keyword evidence="8" id="KW-0677">Repeat</keyword>
<keyword evidence="9" id="KW-0574">Periplasm</keyword>
<evidence type="ECO:0000313" key="18">
    <source>
        <dbReference type="EMBL" id="OCX71222.1"/>
    </source>
</evidence>
<keyword evidence="7 16" id="KW-0732">Signal</keyword>
<dbReference type="EC" id="3.4.21.107" evidence="4"/>
<accession>A0A1C2I5F8</accession>
<comment type="caution">
    <text evidence="18">The sequence shown here is derived from an EMBL/GenBank/DDBJ whole genome shotgun (WGS) entry which is preliminary data.</text>
</comment>
<comment type="similarity">
    <text evidence="3">Belongs to the peptidase S1C family.</text>
</comment>
<evidence type="ECO:0000256" key="5">
    <source>
        <dbReference type="ARBA" id="ARBA00013958"/>
    </source>
</evidence>
<evidence type="ECO:0000256" key="6">
    <source>
        <dbReference type="ARBA" id="ARBA00022670"/>
    </source>
</evidence>
<evidence type="ECO:0000256" key="13">
    <source>
        <dbReference type="ARBA" id="ARBA00032850"/>
    </source>
</evidence>
<dbReference type="PRINTS" id="PR00834">
    <property type="entry name" value="PROTEASES2C"/>
</dbReference>
<feature type="binding site" evidence="15">
    <location>
        <position position="172"/>
    </location>
    <ligand>
        <name>substrate</name>
    </ligand>
</feature>
<dbReference type="PANTHER" id="PTHR22939">
    <property type="entry name" value="SERINE PROTEASE FAMILY S1C HTRA-RELATED"/>
    <property type="match status" value="1"/>
</dbReference>
<evidence type="ECO:0000256" key="8">
    <source>
        <dbReference type="ARBA" id="ARBA00022737"/>
    </source>
</evidence>
<evidence type="ECO:0000313" key="19">
    <source>
        <dbReference type="Proteomes" id="UP000095008"/>
    </source>
</evidence>
<keyword evidence="11" id="KW-0720">Serine protease</keyword>
<dbReference type="GO" id="GO:0004252">
    <property type="term" value="F:serine-type endopeptidase activity"/>
    <property type="evidence" value="ECO:0007669"/>
    <property type="project" value="InterPro"/>
</dbReference>
<dbReference type="GO" id="GO:0006508">
    <property type="term" value="P:proteolysis"/>
    <property type="evidence" value="ECO:0007669"/>
    <property type="project" value="UniProtKB-KW"/>
</dbReference>
<feature type="active site" description="Charge relay system" evidence="14">
    <location>
        <position position="142"/>
    </location>
</feature>
<dbReference type="SUPFAM" id="SSF50156">
    <property type="entry name" value="PDZ domain-like"/>
    <property type="match status" value="2"/>
</dbReference>
<dbReference type="Gene3D" id="2.30.42.10">
    <property type="match status" value="2"/>
</dbReference>
<dbReference type="SMART" id="SM00228">
    <property type="entry name" value="PDZ"/>
    <property type="match status" value="2"/>
</dbReference>
<reference evidence="18" key="1">
    <citation type="journal article" date="2016" name="Int. J. Mol. Sci.">
        <title>Comparative genomics of the extreme acidophile Acidithiobacillus thiooxidans reveals intraspecific divergence and niche adaptation.</title>
        <authorList>
            <person name="Zhang X."/>
            <person name="Feng X."/>
            <person name="Tao J."/>
            <person name="Ma L."/>
            <person name="Xiao Y."/>
            <person name="Liang Y."/>
            <person name="Liu X."/>
            <person name="Yin H."/>
        </authorList>
    </citation>
    <scope>NUCLEOTIDE SEQUENCE [LARGE SCALE GENOMIC DNA]</scope>
    <source>
        <strain evidence="18">DXS-W</strain>
    </source>
</reference>
<comment type="catalytic activity">
    <reaction evidence="1">
        <text>Acts on substrates that are at least partially unfolded. The cleavage site P1 residue is normally between a pair of hydrophobic residues, such as Val-|-Val.</text>
        <dbReference type="EC" id="3.4.21.107"/>
    </reaction>
</comment>
<comment type="subcellular location">
    <subcellularLocation>
        <location evidence="2">Periplasm</location>
    </subcellularLocation>
</comment>
<dbReference type="InterPro" id="IPR009003">
    <property type="entry name" value="Peptidase_S1_PA"/>
</dbReference>
<keyword evidence="6 18" id="KW-0645">Protease</keyword>
<keyword evidence="10" id="KW-0378">Hydrolase</keyword>
<name>A0A1C2I5F8_ACITH</name>
<evidence type="ECO:0000256" key="15">
    <source>
        <dbReference type="PIRSR" id="PIRSR611782-2"/>
    </source>
</evidence>
<keyword evidence="12" id="KW-0346">Stress response</keyword>
<dbReference type="AlphaFoldDB" id="A0A1C2I5F8"/>
<dbReference type="Gene3D" id="2.40.10.120">
    <property type="match status" value="1"/>
</dbReference>
<evidence type="ECO:0000256" key="1">
    <source>
        <dbReference type="ARBA" id="ARBA00001772"/>
    </source>
</evidence>